<name>A0A1E7FRR5_9STRA</name>
<evidence type="ECO:0000256" key="5">
    <source>
        <dbReference type="SAM" id="MobiDB-lite"/>
    </source>
</evidence>
<dbReference type="Proteomes" id="UP000095751">
    <property type="component" value="Unassembled WGS sequence"/>
</dbReference>
<feature type="region of interest" description="Disordered" evidence="5">
    <location>
        <begin position="999"/>
        <end position="1046"/>
    </location>
</feature>
<comment type="similarity">
    <text evidence="2">Belongs to the VAC14 family.</text>
</comment>
<dbReference type="InterPro" id="IPR016024">
    <property type="entry name" value="ARM-type_fold"/>
</dbReference>
<feature type="compositionally biased region" description="Polar residues" evidence="5">
    <location>
        <begin position="1004"/>
        <end position="1022"/>
    </location>
</feature>
<dbReference type="Pfam" id="PF12755">
    <property type="entry name" value="Vac14_Fab1_bd"/>
    <property type="match status" value="1"/>
</dbReference>
<reference evidence="7 8" key="1">
    <citation type="submission" date="2016-09" db="EMBL/GenBank/DDBJ databases">
        <title>Extensive genetic diversity and differential bi-allelic expression allows diatom success in the polar Southern Ocean.</title>
        <authorList>
            <consortium name="DOE Joint Genome Institute"/>
            <person name="Mock T."/>
            <person name="Otillar R.P."/>
            <person name="Strauss J."/>
            <person name="Dupont C."/>
            <person name="Frickenhaus S."/>
            <person name="Maumus F."/>
            <person name="Mcmullan M."/>
            <person name="Sanges R."/>
            <person name="Schmutz J."/>
            <person name="Toseland A."/>
            <person name="Valas R."/>
            <person name="Veluchamy A."/>
            <person name="Ward B.J."/>
            <person name="Allen A."/>
            <person name="Barry K."/>
            <person name="Falciatore A."/>
            <person name="Ferrante M."/>
            <person name="Fortunato A.E."/>
            <person name="Gloeckner G."/>
            <person name="Gruber A."/>
            <person name="Hipkin R."/>
            <person name="Janech M."/>
            <person name="Kroth P."/>
            <person name="Leese F."/>
            <person name="Lindquist E."/>
            <person name="Lyon B.R."/>
            <person name="Martin J."/>
            <person name="Mayer C."/>
            <person name="Parker M."/>
            <person name="Quesneville H."/>
            <person name="Raymond J."/>
            <person name="Uhlig C."/>
            <person name="Valentin K.U."/>
            <person name="Worden A.Z."/>
            <person name="Armbrust E.V."/>
            <person name="Bowler C."/>
            <person name="Green B."/>
            <person name="Moulton V."/>
            <person name="Van Oosterhout C."/>
            <person name="Grigoriev I."/>
        </authorList>
    </citation>
    <scope>NUCLEOTIDE SEQUENCE [LARGE SCALE GENOMIC DNA]</scope>
    <source>
        <strain evidence="7 8">CCMP1102</strain>
    </source>
</reference>
<dbReference type="AlphaFoldDB" id="A0A1E7FRR5"/>
<evidence type="ECO:0000259" key="6">
    <source>
        <dbReference type="Pfam" id="PF11916"/>
    </source>
</evidence>
<evidence type="ECO:0000313" key="7">
    <source>
        <dbReference type="EMBL" id="OEU20862.1"/>
    </source>
</evidence>
<comment type="subcellular location">
    <subcellularLocation>
        <location evidence="1">Endomembrane system</location>
    </subcellularLocation>
</comment>
<dbReference type="GO" id="GO:0006661">
    <property type="term" value="P:phosphatidylinositol biosynthetic process"/>
    <property type="evidence" value="ECO:0007669"/>
    <property type="project" value="InterPro"/>
</dbReference>
<dbReference type="EMBL" id="KV784354">
    <property type="protein sequence ID" value="OEU20862.1"/>
    <property type="molecule type" value="Genomic_DNA"/>
</dbReference>
<dbReference type="PANTHER" id="PTHR16023">
    <property type="entry name" value="TAX1 BINDING PROTEIN-RELATED"/>
    <property type="match status" value="1"/>
</dbReference>
<dbReference type="InterPro" id="IPR026825">
    <property type="entry name" value="Vac14"/>
</dbReference>
<proteinExistence type="inferred from homology"/>
<sequence>MTMRQKIESLTLFDSDMMRLANGGNNPTSTGMMEDPILQETRESLKRSSQQSISAAVLVSLAHKRYERRRLAAMEIEKVVRSLVQQGNEQLERVRAILLLLSDDYVRSTSEDARKGGVVALAASAIGLKKAPDTNLIAHECRDLILASVVHACQDHSQRVRYYATESLFNVIKVIPSLAVQHFFILFEILRSLYADVDVDVKSGAELLDKKLKEVIVVAMNSGQFSAEACVPVFARFVYMRNKATKRLTLTWLQELTDKLIGAPILEFLHLFLTGIFDMIADPTLVIRQSAQAFLQSVLPKLLADHVVEEAIDDFQTTGIKVDFDKILQSLVTTMEHPDPFVRKIAMYWMSRIVKAHIGGESRKKKDQADDDVFHGLDDETEQQFNKEPEGNVTLSAATMSVRNSLPHVLPGILLSIGDTFHSKSNVRDHFLPDTTTHTLAEQTNAYLQDAVRKNGKAYVQHLDSFIVALREELDSFGGVNARNPPAIERRPYRMDVKHDGTGIESQGWFRASDDTKEANVDSMMMSRLCALQWIIVLYESVVPDVLKADYAREFIVPIIHQLVDDPPEKIIFKSLEVLAAITIPVKGESQSQRLSTPNSSPGLAVSPPSWVAPEFIGDDDDEDASYPMNNTSVGFALEILDKPRRLLQSRDREVFSALIQLYGYNLHLIGDLSRVIAYMCRLQPPEFVFISFAVELDHFVRKERQNQNREDISHHPMSQDYQFVSAFIQQMCLVLLNSKQANELRNLLKDCIGYGREVEERDRRRSRLFHILLHSFSHNLVATTSLCLWGGACRTASLFLKKIDPLDISLIFLLELDKLVEMIERPLFRHLHVRMLETDKDPLAEGSGTMLFQTLKSILMLLPQSACYNVLRDRLVSISRFRQSVIANNSHDDEQNLSKETEVFVSRVLHVRRVHCKTVWEAIRAESLESIPSRSKFTKAKKDEGTDRRKWLGYNSKEEESEAKAKYKQEKQNLLGSDGVTVEVEGIYNEFVSLPSEDMKTFVPNTGPNSNTNEQTATSTIAPGEDAAESKDEEETWKNFWSTED</sequence>
<accession>A0A1E7FRR5</accession>
<keyword evidence="4" id="KW-0472">Membrane</keyword>
<dbReference type="Gene3D" id="1.25.10.10">
    <property type="entry name" value="Leucine-rich Repeat Variant"/>
    <property type="match status" value="2"/>
</dbReference>
<evidence type="ECO:0000256" key="4">
    <source>
        <dbReference type="ARBA" id="ARBA00023136"/>
    </source>
</evidence>
<dbReference type="InterPro" id="IPR011989">
    <property type="entry name" value="ARM-like"/>
</dbReference>
<feature type="domain" description="Vacuolar protein 14 C-terminal Fig4-binding" evidence="6">
    <location>
        <begin position="676"/>
        <end position="878"/>
    </location>
</feature>
<keyword evidence="8" id="KW-1185">Reference proteome</keyword>
<dbReference type="GO" id="GO:0010008">
    <property type="term" value="C:endosome membrane"/>
    <property type="evidence" value="ECO:0007669"/>
    <property type="project" value="TreeGrafter"/>
</dbReference>
<dbReference type="PANTHER" id="PTHR16023:SF0">
    <property type="entry name" value="PROTEIN VAC14 HOMOLOG"/>
    <property type="match status" value="1"/>
</dbReference>
<organism evidence="7 8">
    <name type="scientific">Fragilariopsis cylindrus CCMP1102</name>
    <dbReference type="NCBI Taxonomy" id="635003"/>
    <lineage>
        <taxon>Eukaryota</taxon>
        <taxon>Sar</taxon>
        <taxon>Stramenopiles</taxon>
        <taxon>Ochrophyta</taxon>
        <taxon>Bacillariophyta</taxon>
        <taxon>Bacillariophyceae</taxon>
        <taxon>Bacillariophycidae</taxon>
        <taxon>Bacillariales</taxon>
        <taxon>Bacillariaceae</taxon>
        <taxon>Fragilariopsis</taxon>
    </lineage>
</organism>
<dbReference type="KEGG" id="fcy:FRACYDRAFT_167262"/>
<keyword evidence="3" id="KW-0677">Repeat</keyword>
<evidence type="ECO:0000256" key="1">
    <source>
        <dbReference type="ARBA" id="ARBA00004308"/>
    </source>
</evidence>
<evidence type="ECO:0000256" key="2">
    <source>
        <dbReference type="ARBA" id="ARBA00010225"/>
    </source>
</evidence>
<feature type="non-terminal residue" evidence="7">
    <location>
        <position position="1046"/>
    </location>
</feature>
<dbReference type="OrthoDB" id="5574975at2759"/>
<evidence type="ECO:0000256" key="3">
    <source>
        <dbReference type="ARBA" id="ARBA00022737"/>
    </source>
</evidence>
<dbReference type="GO" id="GO:0070772">
    <property type="term" value="C:PAS complex"/>
    <property type="evidence" value="ECO:0007669"/>
    <property type="project" value="InterPro"/>
</dbReference>
<gene>
    <name evidence="7" type="ORF">FRACYDRAFT_167262</name>
</gene>
<dbReference type="Pfam" id="PF11916">
    <property type="entry name" value="Vac14_Fig4_bd"/>
    <property type="match status" value="1"/>
</dbReference>
<dbReference type="InterPro" id="IPR021841">
    <property type="entry name" value="VAC14_Fig4p-bd"/>
</dbReference>
<evidence type="ECO:0000313" key="8">
    <source>
        <dbReference type="Proteomes" id="UP000095751"/>
    </source>
</evidence>
<dbReference type="SUPFAM" id="SSF48371">
    <property type="entry name" value="ARM repeat"/>
    <property type="match status" value="1"/>
</dbReference>
<dbReference type="InParanoid" id="A0A1E7FRR5"/>
<protein>
    <recommendedName>
        <fullName evidence="6">Vacuolar protein 14 C-terminal Fig4-binding domain-containing protein</fullName>
    </recommendedName>
</protein>